<organism evidence="2 3">
    <name type="scientific">Streblomastix strix</name>
    <dbReference type="NCBI Taxonomy" id="222440"/>
    <lineage>
        <taxon>Eukaryota</taxon>
        <taxon>Metamonada</taxon>
        <taxon>Preaxostyla</taxon>
        <taxon>Oxymonadida</taxon>
        <taxon>Streblomastigidae</taxon>
        <taxon>Streblomastix</taxon>
    </lineage>
</organism>
<protein>
    <submittedName>
        <fullName evidence="2">Uncharacterized protein</fullName>
    </submittedName>
</protein>
<comment type="caution">
    <text evidence="2">The sequence shown here is derived from an EMBL/GenBank/DDBJ whole genome shotgun (WGS) entry which is preliminary data.</text>
</comment>
<reference evidence="2 3" key="1">
    <citation type="submission" date="2019-03" db="EMBL/GenBank/DDBJ databases">
        <title>Single cell metagenomics reveals metabolic interactions within the superorganism composed of flagellate Streblomastix strix and complex community of Bacteroidetes bacteria on its surface.</title>
        <authorList>
            <person name="Treitli S.C."/>
            <person name="Kolisko M."/>
            <person name="Husnik F."/>
            <person name="Keeling P."/>
            <person name="Hampl V."/>
        </authorList>
    </citation>
    <scope>NUCLEOTIDE SEQUENCE [LARGE SCALE GENOMIC DNA]</scope>
    <source>
        <strain evidence="2">ST1C</strain>
    </source>
</reference>
<gene>
    <name evidence="2" type="ORF">EZS28_025329</name>
</gene>
<feature type="compositionally biased region" description="Basic and acidic residues" evidence="1">
    <location>
        <begin position="1"/>
        <end position="27"/>
    </location>
</feature>
<feature type="region of interest" description="Disordered" evidence="1">
    <location>
        <begin position="73"/>
        <end position="96"/>
    </location>
</feature>
<evidence type="ECO:0000313" key="2">
    <source>
        <dbReference type="EMBL" id="KAA6379144.1"/>
    </source>
</evidence>
<feature type="region of interest" description="Disordered" evidence="1">
    <location>
        <begin position="1"/>
        <end position="40"/>
    </location>
</feature>
<sequence>MRKPKKETMKKDSRRNQWKIMSKENKSDSSNNEQSEDIDENKGIKRLRLNEDDIERKMILELEKSLFGQDEITTYDKNSPSTSQQRTLSNTSSSLNDGILHYNRSATPRANISHQLPSSTKIQRSQSAALNRISTGSIQPFPQLDRTQPKPSAMLLRLPVFTTQKWKTFKYNVEETTYDLTLQNVFHVLWDTLVQRVGTEYEGQEIDAPDYLKNQLTDQLSARFQEVLKLARALSLYTRTPRKSSLDFIAKAAAGDIPGYFKPFTPSTFASDMFGLDSPFPVASFVNKNF</sequence>
<dbReference type="Proteomes" id="UP000324800">
    <property type="component" value="Unassembled WGS sequence"/>
</dbReference>
<name>A0A5J4V9T6_9EUKA</name>
<accession>A0A5J4V9T6</accession>
<dbReference type="EMBL" id="SNRW01008680">
    <property type="protein sequence ID" value="KAA6379144.1"/>
    <property type="molecule type" value="Genomic_DNA"/>
</dbReference>
<evidence type="ECO:0000313" key="3">
    <source>
        <dbReference type="Proteomes" id="UP000324800"/>
    </source>
</evidence>
<dbReference type="AlphaFoldDB" id="A0A5J4V9T6"/>
<evidence type="ECO:0000256" key="1">
    <source>
        <dbReference type="SAM" id="MobiDB-lite"/>
    </source>
</evidence>
<proteinExistence type="predicted"/>